<feature type="region of interest" description="Disordered" evidence="1">
    <location>
        <begin position="134"/>
        <end position="164"/>
    </location>
</feature>
<sequence>SLWQVFRFLERTAHIEVGAGVPQTDGRAFILLEDIQNIFPDARHFLCKGRNVGFMMDRQGNNILPLRIHHLPGMTIDVVLAADTSPRLNAPQLYYHQQYQETPSTSQQETSSTPQQETVSIQQKDAISIHQQLQLQRFQPQQEDEHEYRRPHGPDVTPRRSRVSSGMNNRYIKSLTLFETFIKHIQDGQADQANLIRDDFRHHFDSLSVEMARNRALQQQMLEMQQTMLELQQQSLDRLAIIQSRVQAILVQNY</sequence>
<accession>A0A9P6TT50</accession>
<feature type="non-terminal residue" evidence="2">
    <location>
        <position position="1"/>
    </location>
</feature>
<comment type="caution">
    <text evidence="2">The sequence shown here is derived from an EMBL/GenBank/DDBJ whole genome shotgun (WGS) entry which is preliminary data.</text>
</comment>
<feature type="region of interest" description="Disordered" evidence="1">
    <location>
        <begin position="99"/>
        <end position="118"/>
    </location>
</feature>
<dbReference type="Proteomes" id="UP000726737">
    <property type="component" value="Unassembled WGS sequence"/>
</dbReference>
<protein>
    <submittedName>
        <fullName evidence="2">Uncharacterized protein</fullName>
    </submittedName>
</protein>
<evidence type="ECO:0000313" key="3">
    <source>
        <dbReference type="Proteomes" id="UP000726737"/>
    </source>
</evidence>
<gene>
    <name evidence="2" type="ORF">BG011_003021</name>
</gene>
<name>A0A9P6TT50_9FUNG</name>
<dbReference type="AlphaFoldDB" id="A0A9P6TT50"/>
<evidence type="ECO:0000256" key="1">
    <source>
        <dbReference type="SAM" id="MobiDB-lite"/>
    </source>
</evidence>
<feature type="non-terminal residue" evidence="2">
    <location>
        <position position="254"/>
    </location>
</feature>
<proteinExistence type="predicted"/>
<keyword evidence="3" id="KW-1185">Reference proteome</keyword>
<evidence type="ECO:0000313" key="2">
    <source>
        <dbReference type="EMBL" id="KAG0244233.1"/>
    </source>
</evidence>
<dbReference type="EMBL" id="JAAAJA010002034">
    <property type="protein sequence ID" value="KAG0244233.1"/>
    <property type="molecule type" value="Genomic_DNA"/>
</dbReference>
<dbReference type="OrthoDB" id="2435497at2759"/>
<reference evidence="2" key="1">
    <citation type="journal article" date="2020" name="Fungal Divers.">
        <title>Resolving the Mortierellaceae phylogeny through synthesis of multi-gene phylogenetics and phylogenomics.</title>
        <authorList>
            <person name="Vandepol N."/>
            <person name="Liber J."/>
            <person name="Desiro A."/>
            <person name="Na H."/>
            <person name="Kennedy M."/>
            <person name="Barry K."/>
            <person name="Grigoriev I.V."/>
            <person name="Miller A.N."/>
            <person name="O'Donnell K."/>
            <person name="Stajich J.E."/>
            <person name="Bonito G."/>
        </authorList>
    </citation>
    <scope>NUCLEOTIDE SEQUENCE</scope>
    <source>
        <strain evidence="2">KOD948</strain>
    </source>
</reference>
<organism evidence="2 3">
    <name type="scientific">Mortierella polycephala</name>
    <dbReference type="NCBI Taxonomy" id="41804"/>
    <lineage>
        <taxon>Eukaryota</taxon>
        <taxon>Fungi</taxon>
        <taxon>Fungi incertae sedis</taxon>
        <taxon>Mucoromycota</taxon>
        <taxon>Mortierellomycotina</taxon>
        <taxon>Mortierellomycetes</taxon>
        <taxon>Mortierellales</taxon>
        <taxon>Mortierellaceae</taxon>
        <taxon>Mortierella</taxon>
    </lineage>
</organism>